<dbReference type="OrthoDB" id="3369896at2"/>
<reference evidence="3" key="1">
    <citation type="submission" date="2018-07" db="EMBL/GenBank/DDBJ databases">
        <authorList>
            <person name="Zhao J."/>
        </authorList>
    </citation>
    <scope>NUCLEOTIDE SEQUENCE [LARGE SCALE GENOMIC DNA]</scope>
    <source>
        <strain evidence="3">GSSD-12</strain>
    </source>
</reference>
<feature type="chain" id="PRO_5016856085" evidence="1">
    <location>
        <begin position="26"/>
        <end position="301"/>
    </location>
</feature>
<evidence type="ECO:0000313" key="2">
    <source>
        <dbReference type="EMBL" id="AXG78337.1"/>
    </source>
</evidence>
<keyword evidence="1" id="KW-0732">Signal</keyword>
<evidence type="ECO:0000256" key="1">
    <source>
        <dbReference type="SAM" id="SignalP"/>
    </source>
</evidence>
<dbReference type="PROSITE" id="PS51257">
    <property type="entry name" value="PROKAR_LIPOPROTEIN"/>
    <property type="match status" value="1"/>
</dbReference>
<dbReference type="Proteomes" id="UP000253868">
    <property type="component" value="Chromosome"/>
</dbReference>
<organism evidence="2 3">
    <name type="scientific">Streptomyces paludis</name>
    <dbReference type="NCBI Taxonomy" id="2282738"/>
    <lineage>
        <taxon>Bacteria</taxon>
        <taxon>Bacillati</taxon>
        <taxon>Actinomycetota</taxon>
        <taxon>Actinomycetes</taxon>
        <taxon>Kitasatosporales</taxon>
        <taxon>Streptomycetaceae</taxon>
        <taxon>Streptomyces</taxon>
    </lineage>
</organism>
<dbReference type="KEGG" id="spad:DVK44_12140"/>
<dbReference type="EMBL" id="CP031194">
    <property type="protein sequence ID" value="AXG78337.1"/>
    <property type="molecule type" value="Genomic_DNA"/>
</dbReference>
<dbReference type="RefSeq" id="WP_114659685.1">
    <property type="nucleotide sequence ID" value="NZ_CP031194.1"/>
</dbReference>
<name>A0A345HNR3_9ACTN</name>
<accession>A0A345HNR3</accession>
<dbReference type="InterPro" id="IPR029046">
    <property type="entry name" value="LolA/LolB/LppX"/>
</dbReference>
<dbReference type="SUPFAM" id="SSF89392">
    <property type="entry name" value="Prokaryotic lipoproteins and lipoprotein localization factors"/>
    <property type="match status" value="1"/>
</dbReference>
<gene>
    <name evidence="2" type="ORF">DVK44_12140</name>
</gene>
<feature type="signal peptide" evidence="1">
    <location>
        <begin position="1"/>
        <end position="25"/>
    </location>
</feature>
<protein>
    <submittedName>
        <fullName evidence="2">DUF1396 domain-containing protein</fullName>
    </submittedName>
</protein>
<proteinExistence type="predicted"/>
<sequence>MNPMYRTAAVTVLSGVLLCTTAACSSTDSADTATKPSASPSVSATTVEMDPVAAVQRAADKNEKITSLSYTMEGKVPGEGTISGDVAMSMDPFGMRMKMAGELEGEEQEIEILLTSEAMYMGGDEAAADPEMNGKRWLKFPMAALDDMAGKSGESPLGAMSSQLDRNPAAETASLTAAKDLKRVGEETVDGVKTTHYKGSVPLSAMKAALKGLDADTKKQRQKSLKAYEDLGIDKLTMDMWVDGDDRTKQVRTRATTDGGPLDMTIKFVDYNKPVEIKAPPASEVADLAEMMAGAEDGSDA</sequence>
<dbReference type="Gene3D" id="2.50.20.20">
    <property type="match status" value="1"/>
</dbReference>
<keyword evidence="3" id="KW-1185">Reference proteome</keyword>
<dbReference type="AlphaFoldDB" id="A0A345HNR3"/>
<evidence type="ECO:0000313" key="3">
    <source>
        <dbReference type="Proteomes" id="UP000253868"/>
    </source>
</evidence>